<dbReference type="AlphaFoldDB" id="A0A507D721"/>
<protein>
    <submittedName>
        <fullName evidence="2">Uncharacterized protein</fullName>
    </submittedName>
</protein>
<feature type="non-terminal residue" evidence="2">
    <location>
        <position position="1"/>
    </location>
</feature>
<comment type="caution">
    <text evidence="2">The sequence shown here is derived from an EMBL/GenBank/DDBJ whole genome shotgun (WGS) entry which is preliminary data.</text>
</comment>
<dbReference type="EMBL" id="QEAM01000083">
    <property type="protein sequence ID" value="TPX47201.1"/>
    <property type="molecule type" value="Genomic_DNA"/>
</dbReference>
<evidence type="ECO:0000313" key="2">
    <source>
        <dbReference type="EMBL" id="TPX47201.1"/>
    </source>
</evidence>
<name>A0A507D721_9FUNG</name>
<evidence type="ECO:0000313" key="3">
    <source>
        <dbReference type="Proteomes" id="UP000320475"/>
    </source>
</evidence>
<feature type="region of interest" description="Disordered" evidence="1">
    <location>
        <begin position="1"/>
        <end position="21"/>
    </location>
</feature>
<proteinExistence type="predicted"/>
<accession>A0A507D721</accession>
<reference evidence="2 3" key="1">
    <citation type="journal article" date="2019" name="Sci. Rep.">
        <title>Comparative genomics of chytrid fungi reveal insights into the obligate biotrophic and pathogenic lifestyle of Synchytrium endobioticum.</title>
        <authorList>
            <person name="van de Vossenberg B.T.L.H."/>
            <person name="Warris S."/>
            <person name="Nguyen H.D.T."/>
            <person name="van Gent-Pelzer M.P.E."/>
            <person name="Joly D.L."/>
            <person name="van de Geest H.C."/>
            <person name="Bonants P.J.M."/>
            <person name="Smith D.S."/>
            <person name="Levesque C.A."/>
            <person name="van der Lee T.A.J."/>
        </authorList>
    </citation>
    <scope>NUCLEOTIDE SEQUENCE [LARGE SCALE GENOMIC DNA]</scope>
    <source>
        <strain evidence="2 3">LEV6574</strain>
    </source>
</reference>
<organism evidence="2 3">
    <name type="scientific">Synchytrium endobioticum</name>
    <dbReference type="NCBI Taxonomy" id="286115"/>
    <lineage>
        <taxon>Eukaryota</taxon>
        <taxon>Fungi</taxon>
        <taxon>Fungi incertae sedis</taxon>
        <taxon>Chytridiomycota</taxon>
        <taxon>Chytridiomycota incertae sedis</taxon>
        <taxon>Chytridiomycetes</taxon>
        <taxon>Synchytriales</taxon>
        <taxon>Synchytriaceae</taxon>
        <taxon>Synchytrium</taxon>
    </lineage>
</organism>
<dbReference type="Proteomes" id="UP000320475">
    <property type="component" value="Unassembled WGS sequence"/>
</dbReference>
<evidence type="ECO:0000256" key="1">
    <source>
        <dbReference type="SAM" id="MobiDB-lite"/>
    </source>
</evidence>
<gene>
    <name evidence="2" type="ORF">SeLEV6574_g02787</name>
</gene>
<sequence length="21" mass="2440">LPHPTRLGENYNYVGHQNTND</sequence>